<evidence type="ECO:0000256" key="3">
    <source>
        <dbReference type="ARBA" id="ARBA00022781"/>
    </source>
</evidence>
<name>A0A2I1M375_9BIFI</name>
<dbReference type="Proteomes" id="UP000242263">
    <property type="component" value="Unassembled WGS sequence"/>
</dbReference>
<dbReference type="InterPro" id="IPR000711">
    <property type="entry name" value="ATPase_OSCP/dsu"/>
</dbReference>
<dbReference type="HAMAP" id="MF_01416">
    <property type="entry name" value="ATP_synth_delta_bact"/>
    <property type="match status" value="1"/>
</dbReference>
<reference evidence="9 10" key="1">
    <citation type="submission" date="2017-12" db="EMBL/GenBank/DDBJ databases">
        <title>Phylogenetic diversity of female urinary microbiome.</title>
        <authorList>
            <person name="Thomas-White K."/>
            <person name="Wolfe A.J."/>
        </authorList>
    </citation>
    <scope>NUCLEOTIDE SEQUENCE [LARGE SCALE GENOMIC DNA]</scope>
    <source>
        <strain evidence="9 10">UMB0064</strain>
    </source>
</reference>
<evidence type="ECO:0000256" key="6">
    <source>
        <dbReference type="ARBA" id="ARBA00023196"/>
    </source>
</evidence>
<dbReference type="NCBIfam" id="NF009967">
    <property type="entry name" value="PRK13430.1"/>
    <property type="match status" value="1"/>
</dbReference>
<protein>
    <recommendedName>
        <fullName evidence="8">ATP synthase subunit delta</fullName>
    </recommendedName>
    <alternativeName>
        <fullName evidence="8">ATP synthase F(1) sector subunit delta</fullName>
    </alternativeName>
    <alternativeName>
        <fullName evidence="8">F-type ATPase subunit delta</fullName>
        <shortName evidence="8">F-ATPase subunit delta</shortName>
    </alternativeName>
</protein>
<dbReference type="InterPro" id="IPR026015">
    <property type="entry name" value="ATP_synth_OSCP/delta_N_sf"/>
</dbReference>
<keyword evidence="7 8" id="KW-0066">ATP synthesis</keyword>
<dbReference type="SUPFAM" id="SSF47928">
    <property type="entry name" value="N-terminal domain of the delta subunit of the F1F0-ATP synthase"/>
    <property type="match status" value="1"/>
</dbReference>
<organism evidence="9 10">
    <name type="scientific">Alloscardovia omnicolens</name>
    <dbReference type="NCBI Taxonomy" id="419015"/>
    <lineage>
        <taxon>Bacteria</taxon>
        <taxon>Bacillati</taxon>
        <taxon>Actinomycetota</taxon>
        <taxon>Actinomycetes</taxon>
        <taxon>Bifidobacteriales</taxon>
        <taxon>Bifidobacteriaceae</taxon>
        <taxon>Alloscardovia</taxon>
    </lineage>
</organism>
<evidence type="ECO:0000256" key="7">
    <source>
        <dbReference type="ARBA" id="ARBA00023310"/>
    </source>
</evidence>
<dbReference type="PANTHER" id="PTHR11910">
    <property type="entry name" value="ATP SYNTHASE DELTA CHAIN"/>
    <property type="match status" value="1"/>
</dbReference>
<dbReference type="EMBL" id="PKGU01000004">
    <property type="protein sequence ID" value="PKZ14564.1"/>
    <property type="molecule type" value="Genomic_DNA"/>
</dbReference>
<evidence type="ECO:0000256" key="8">
    <source>
        <dbReference type="HAMAP-Rule" id="MF_01416"/>
    </source>
</evidence>
<keyword evidence="2 8" id="KW-0813">Transport</keyword>
<accession>A0A2I1M375</accession>
<evidence type="ECO:0000313" key="9">
    <source>
        <dbReference type="EMBL" id="PKZ14564.1"/>
    </source>
</evidence>
<keyword evidence="5 8" id="KW-0472">Membrane</keyword>
<dbReference type="PROSITE" id="PS00389">
    <property type="entry name" value="ATPASE_DELTA"/>
    <property type="match status" value="1"/>
</dbReference>
<keyword evidence="8" id="KW-1003">Cell membrane</keyword>
<evidence type="ECO:0000256" key="4">
    <source>
        <dbReference type="ARBA" id="ARBA00023065"/>
    </source>
</evidence>
<comment type="function">
    <text evidence="8">F(1)F(0) ATP synthase produces ATP from ADP in the presence of a proton or sodium gradient. F-type ATPases consist of two structural domains, F(1) containing the extramembraneous catalytic core and F(0) containing the membrane proton channel, linked together by a central stalk and a peripheral stalk. During catalysis, ATP synthesis in the catalytic domain of F(1) is coupled via a rotary mechanism of the central stalk subunits to proton translocation.</text>
</comment>
<dbReference type="AlphaFoldDB" id="A0A2I1M375"/>
<sequence>MHGEASLASARLTREAWAGRLQEQDEHALDIARQLLDITAVLDDNTRLQRELTDPGRATDERVALVHTIFGGRVDDLSEQILCSLVRKRWSKTMHLVNSLEDIAVEAVFYAADAQGVTSQVSAELSRVHSALLNLPEVLSGLSDTRASWDARARLLNAVVRTDELHPLTKFLIDHVAHQPRRRRFLSALNWLTERISDHEGDRVVTVITAVPLTEEQRSRIDSAYSKKLGTSVFIDSVVDPRVMGGMRIQHGARVTDTTVAAQLKALQRTLG</sequence>
<evidence type="ECO:0000256" key="5">
    <source>
        <dbReference type="ARBA" id="ARBA00023136"/>
    </source>
</evidence>
<comment type="caution">
    <text evidence="9">The sequence shown here is derived from an EMBL/GenBank/DDBJ whole genome shotgun (WGS) entry which is preliminary data.</text>
</comment>
<comment type="function">
    <text evidence="8">This protein is part of the stalk that links CF(0) to CF(1). It either transmits conformational changes from CF(0) to CF(1) or is implicated in proton conduction.</text>
</comment>
<evidence type="ECO:0000313" key="10">
    <source>
        <dbReference type="Proteomes" id="UP000242263"/>
    </source>
</evidence>
<dbReference type="RefSeq" id="WP_049207026.1">
    <property type="nucleotide sequence ID" value="NZ_CAUPEW010000001.1"/>
</dbReference>
<evidence type="ECO:0000256" key="2">
    <source>
        <dbReference type="ARBA" id="ARBA00022448"/>
    </source>
</evidence>
<comment type="similarity">
    <text evidence="8">Belongs to the ATPase delta chain family.</text>
</comment>
<comment type="subcellular location">
    <subcellularLocation>
        <location evidence="8">Cell membrane</location>
        <topology evidence="8">Peripheral membrane protein</topology>
    </subcellularLocation>
    <subcellularLocation>
        <location evidence="1">Membrane</location>
    </subcellularLocation>
</comment>
<keyword evidence="6 8" id="KW-0139">CF(1)</keyword>
<proteinExistence type="inferred from homology"/>
<dbReference type="Pfam" id="PF00213">
    <property type="entry name" value="OSCP"/>
    <property type="match status" value="1"/>
</dbReference>
<dbReference type="GO" id="GO:0046933">
    <property type="term" value="F:proton-transporting ATP synthase activity, rotational mechanism"/>
    <property type="evidence" value="ECO:0007669"/>
    <property type="project" value="UniProtKB-UniRule"/>
</dbReference>
<keyword evidence="3 8" id="KW-0375">Hydrogen ion transport</keyword>
<dbReference type="GO" id="GO:0005886">
    <property type="term" value="C:plasma membrane"/>
    <property type="evidence" value="ECO:0007669"/>
    <property type="project" value="UniProtKB-SubCell"/>
</dbReference>
<dbReference type="GO" id="GO:0045259">
    <property type="term" value="C:proton-transporting ATP synthase complex"/>
    <property type="evidence" value="ECO:0007669"/>
    <property type="project" value="UniProtKB-KW"/>
</dbReference>
<evidence type="ECO:0000256" key="1">
    <source>
        <dbReference type="ARBA" id="ARBA00004370"/>
    </source>
</evidence>
<gene>
    <name evidence="8" type="primary">atpH</name>
    <name evidence="9" type="ORF">CYJ32_06405</name>
</gene>
<dbReference type="InterPro" id="IPR020781">
    <property type="entry name" value="ATPase_OSCP/d_CS"/>
</dbReference>
<keyword evidence="4 8" id="KW-0406">Ion transport</keyword>